<gene>
    <name evidence="2" type="ORF">Sradi_3239900</name>
</gene>
<proteinExistence type="predicted"/>
<protein>
    <submittedName>
        <fullName evidence="2">Uncharacterized protein</fullName>
    </submittedName>
</protein>
<sequence>METPNNTLIKENAVEITGSAQALQVVLGTFLALASGTTVPGPPRSTDPLTEPPRHSTFSNTSSGGILRRK</sequence>
<accession>A0AAW2RGZ8</accession>
<evidence type="ECO:0000313" key="2">
    <source>
        <dbReference type="EMBL" id="KAL0379344.1"/>
    </source>
</evidence>
<feature type="region of interest" description="Disordered" evidence="1">
    <location>
        <begin position="36"/>
        <end position="70"/>
    </location>
</feature>
<comment type="caution">
    <text evidence="2">The sequence shown here is derived from an EMBL/GenBank/DDBJ whole genome shotgun (WGS) entry which is preliminary data.</text>
</comment>
<dbReference type="AlphaFoldDB" id="A0AAW2RGZ8"/>
<dbReference type="EMBL" id="JACGWJ010000013">
    <property type="protein sequence ID" value="KAL0379344.1"/>
    <property type="molecule type" value="Genomic_DNA"/>
</dbReference>
<reference evidence="2" key="2">
    <citation type="journal article" date="2024" name="Plant">
        <title>Genomic evolution and insights into agronomic trait innovations of Sesamum species.</title>
        <authorList>
            <person name="Miao H."/>
            <person name="Wang L."/>
            <person name="Qu L."/>
            <person name="Liu H."/>
            <person name="Sun Y."/>
            <person name="Le M."/>
            <person name="Wang Q."/>
            <person name="Wei S."/>
            <person name="Zheng Y."/>
            <person name="Lin W."/>
            <person name="Duan Y."/>
            <person name="Cao H."/>
            <person name="Xiong S."/>
            <person name="Wang X."/>
            <person name="Wei L."/>
            <person name="Li C."/>
            <person name="Ma Q."/>
            <person name="Ju M."/>
            <person name="Zhao R."/>
            <person name="Li G."/>
            <person name="Mu C."/>
            <person name="Tian Q."/>
            <person name="Mei H."/>
            <person name="Zhang T."/>
            <person name="Gao T."/>
            <person name="Zhang H."/>
        </authorList>
    </citation>
    <scope>NUCLEOTIDE SEQUENCE</scope>
    <source>
        <strain evidence="2">G02</strain>
    </source>
</reference>
<reference evidence="2" key="1">
    <citation type="submission" date="2020-06" db="EMBL/GenBank/DDBJ databases">
        <authorList>
            <person name="Li T."/>
            <person name="Hu X."/>
            <person name="Zhang T."/>
            <person name="Song X."/>
            <person name="Zhang H."/>
            <person name="Dai N."/>
            <person name="Sheng W."/>
            <person name="Hou X."/>
            <person name="Wei L."/>
        </authorList>
    </citation>
    <scope>NUCLEOTIDE SEQUENCE</scope>
    <source>
        <strain evidence="2">G02</strain>
        <tissue evidence="2">Leaf</tissue>
    </source>
</reference>
<evidence type="ECO:0000256" key="1">
    <source>
        <dbReference type="SAM" id="MobiDB-lite"/>
    </source>
</evidence>
<name>A0AAW2RGZ8_SESRA</name>
<organism evidence="2">
    <name type="scientific">Sesamum radiatum</name>
    <name type="common">Black benniseed</name>
    <dbReference type="NCBI Taxonomy" id="300843"/>
    <lineage>
        <taxon>Eukaryota</taxon>
        <taxon>Viridiplantae</taxon>
        <taxon>Streptophyta</taxon>
        <taxon>Embryophyta</taxon>
        <taxon>Tracheophyta</taxon>
        <taxon>Spermatophyta</taxon>
        <taxon>Magnoliopsida</taxon>
        <taxon>eudicotyledons</taxon>
        <taxon>Gunneridae</taxon>
        <taxon>Pentapetalae</taxon>
        <taxon>asterids</taxon>
        <taxon>lamiids</taxon>
        <taxon>Lamiales</taxon>
        <taxon>Pedaliaceae</taxon>
        <taxon>Sesamum</taxon>
    </lineage>
</organism>